<dbReference type="Proteomes" id="UP000657035">
    <property type="component" value="Unassembled WGS sequence"/>
</dbReference>
<evidence type="ECO:0000313" key="11">
    <source>
        <dbReference type="EMBL" id="NXC69756.1"/>
    </source>
</evidence>
<evidence type="ECO:0000256" key="5">
    <source>
        <dbReference type="ARBA" id="ARBA00022833"/>
    </source>
</evidence>
<dbReference type="OrthoDB" id="515971at2759"/>
<evidence type="ECO:0000259" key="10">
    <source>
        <dbReference type="Pfam" id="PF25977"/>
    </source>
</evidence>
<evidence type="ECO:0000256" key="8">
    <source>
        <dbReference type="SAM" id="MobiDB-lite"/>
    </source>
</evidence>
<dbReference type="GO" id="GO:0005737">
    <property type="term" value="C:cytoplasm"/>
    <property type="evidence" value="ECO:0007669"/>
    <property type="project" value="UniProtKB-SubCell"/>
</dbReference>
<feature type="domain" description="Cilium assembly protein DZIP1" evidence="10">
    <location>
        <begin position="439"/>
        <end position="512"/>
    </location>
</feature>
<evidence type="ECO:0000313" key="12">
    <source>
        <dbReference type="Proteomes" id="UP000657035"/>
    </source>
</evidence>
<sequence>PLPGAVGMPGVSPGLTIPVDIPPFYFQPRRVGVDWRRFSAVDVERVAREMDVAVLQEHIACVTFCNLDAERCPHCGQPADPVLLKVLRMAQLSIEYLLHCQEHLGTSLAMHAQRLQAAHAELAGTQQQVAEQAAQLRGAKEESRRWKKLIAMQQLLLQAGPNVYCKVRGEKVPGCKAQPRAGCSLLHSAFVALLSFAERQKMKHVEQMEDKVEELKAKLREMQQQLEAEREAEKLRREQETERAHQQEEGRRDLERWKEEERTKLHEEIDGLRQLFLAAFKDMASRSNAMERKLQELQAREAAVSNLGTLQNDDTEEAQGQTPSRAELWGKRERMAVQVSSVVPVSLLLLRIPGNALGWSWTPIHVPVHASASWQAVACSGTGGTHVPKEEEGPTSPLPGCRPCVAVLVPAPTFTPDREEAALGGKQRLLEALWGNPSLLKQFRLILEEVLEEKLESMGVRRVAKGISTRTYKSLQALVRLQQQQKAEKFPRLIHLRNELVQVVMEKVRGCKKPSTTLPRQLSLIPGEVTS</sequence>
<feature type="non-terminal residue" evidence="11">
    <location>
        <position position="531"/>
    </location>
</feature>
<dbReference type="Pfam" id="PF25977">
    <property type="entry name" value="DZIP1"/>
    <property type="match status" value="1"/>
</dbReference>
<feature type="coiled-coil region" evidence="7">
    <location>
        <begin position="280"/>
        <end position="307"/>
    </location>
</feature>
<organism evidence="11 12">
    <name type="scientific">Anhinga anhinga</name>
    <name type="common">Anhinga</name>
    <name type="synonym">Plotus anhinga</name>
    <dbReference type="NCBI Taxonomy" id="56067"/>
    <lineage>
        <taxon>Eukaryota</taxon>
        <taxon>Metazoa</taxon>
        <taxon>Chordata</taxon>
        <taxon>Craniata</taxon>
        <taxon>Vertebrata</taxon>
        <taxon>Euteleostomi</taxon>
        <taxon>Archelosauria</taxon>
        <taxon>Archosauria</taxon>
        <taxon>Dinosauria</taxon>
        <taxon>Saurischia</taxon>
        <taxon>Theropoda</taxon>
        <taxon>Coelurosauria</taxon>
        <taxon>Aves</taxon>
        <taxon>Neognathae</taxon>
        <taxon>Neoaves</taxon>
        <taxon>Aequornithes</taxon>
        <taxon>Suliformes</taxon>
        <taxon>Anhingidae</taxon>
        <taxon>Anhinga</taxon>
    </lineage>
</organism>
<dbReference type="PANTHER" id="PTHR21502">
    <property type="entry name" value="ZINC FINGER PROTEIN DZIP1"/>
    <property type="match status" value="1"/>
</dbReference>
<keyword evidence="4" id="KW-0863">Zinc-finger</keyword>
<evidence type="ECO:0000256" key="4">
    <source>
        <dbReference type="ARBA" id="ARBA00022771"/>
    </source>
</evidence>
<evidence type="ECO:0000256" key="7">
    <source>
        <dbReference type="SAM" id="Coils"/>
    </source>
</evidence>
<dbReference type="EMBL" id="WBMU01001088">
    <property type="protein sequence ID" value="NXC69756.1"/>
    <property type="molecule type" value="Genomic_DNA"/>
</dbReference>
<comment type="subcellular location">
    <subcellularLocation>
        <location evidence="1">Cytoplasm</location>
    </subcellularLocation>
</comment>
<evidence type="ECO:0000259" key="9">
    <source>
        <dbReference type="Pfam" id="PF13815"/>
    </source>
</evidence>
<dbReference type="PANTHER" id="PTHR21502:SF8">
    <property type="entry name" value="CILIUM ASSEMBLY PROTEIN DZIP1L"/>
    <property type="match status" value="1"/>
</dbReference>
<dbReference type="InterPro" id="IPR058883">
    <property type="entry name" value="DZIP1_dom"/>
</dbReference>
<dbReference type="Pfam" id="PF13815">
    <property type="entry name" value="Dzip-like_N"/>
    <property type="match status" value="1"/>
</dbReference>
<reference evidence="11" key="1">
    <citation type="submission" date="2019-09" db="EMBL/GenBank/DDBJ databases">
        <title>Bird 10,000 Genomes (B10K) Project - Family phase.</title>
        <authorList>
            <person name="Zhang G."/>
        </authorList>
    </citation>
    <scope>NUCLEOTIDE SEQUENCE</scope>
    <source>
        <strain evidence="11">B10K-CU-031-38</strain>
    </source>
</reference>
<keyword evidence="3" id="KW-0479">Metal-binding</keyword>
<proteinExistence type="predicted"/>
<accession>A0A851PUV0</accession>
<name>A0A851PUV0_ANHAN</name>
<feature type="non-terminal residue" evidence="11">
    <location>
        <position position="1"/>
    </location>
</feature>
<dbReference type="GO" id="GO:0008270">
    <property type="term" value="F:zinc ion binding"/>
    <property type="evidence" value="ECO:0007669"/>
    <property type="project" value="UniProtKB-KW"/>
</dbReference>
<gene>
    <name evidence="11" type="primary">Dzip1l</name>
    <name evidence="11" type="ORF">ANHANH_R02647</name>
</gene>
<dbReference type="InterPro" id="IPR051241">
    <property type="entry name" value="DZIP_RILPL"/>
</dbReference>
<evidence type="ECO:0000256" key="6">
    <source>
        <dbReference type="ARBA" id="ARBA00023054"/>
    </source>
</evidence>
<dbReference type="GO" id="GO:0036064">
    <property type="term" value="C:ciliary basal body"/>
    <property type="evidence" value="ECO:0007669"/>
    <property type="project" value="TreeGrafter"/>
</dbReference>
<evidence type="ECO:0000256" key="2">
    <source>
        <dbReference type="ARBA" id="ARBA00022490"/>
    </source>
</evidence>
<keyword evidence="2" id="KW-0963">Cytoplasm</keyword>
<keyword evidence="12" id="KW-1185">Reference proteome</keyword>
<dbReference type="GO" id="GO:0060271">
    <property type="term" value="P:cilium assembly"/>
    <property type="evidence" value="ECO:0007669"/>
    <property type="project" value="TreeGrafter"/>
</dbReference>
<dbReference type="InterPro" id="IPR032714">
    <property type="entry name" value="DZIP1_N"/>
</dbReference>
<dbReference type="AlphaFoldDB" id="A0A851PUV0"/>
<feature type="domain" description="Cilium assembly protein DZIP1 N-terminal" evidence="9">
    <location>
        <begin position="24"/>
        <end position="144"/>
    </location>
</feature>
<protein>
    <submittedName>
        <fullName evidence="11">DZI1L protein</fullName>
    </submittedName>
</protein>
<feature type="coiled-coil region" evidence="7">
    <location>
        <begin position="115"/>
        <end position="142"/>
    </location>
</feature>
<keyword evidence="6 7" id="KW-0175">Coiled coil</keyword>
<evidence type="ECO:0000256" key="3">
    <source>
        <dbReference type="ARBA" id="ARBA00022723"/>
    </source>
</evidence>
<evidence type="ECO:0000256" key="1">
    <source>
        <dbReference type="ARBA" id="ARBA00004496"/>
    </source>
</evidence>
<feature type="region of interest" description="Disordered" evidence="8">
    <location>
        <begin position="225"/>
        <end position="255"/>
    </location>
</feature>
<comment type="caution">
    <text evidence="11">The sequence shown here is derived from an EMBL/GenBank/DDBJ whole genome shotgun (WGS) entry which is preliminary data.</text>
</comment>
<keyword evidence="5" id="KW-0862">Zinc</keyword>